<protein>
    <submittedName>
        <fullName evidence="4">Cytochrome b562</fullName>
    </submittedName>
</protein>
<keyword evidence="5" id="KW-1185">Reference proteome</keyword>
<dbReference type="SUPFAM" id="SSF47175">
    <property type="entry name" value="Cytochromes"/>
    <property type="match status" value="1"/>
</dbReference>
<dbReference type="InterPro" id="IPR010980">
    <property type="entry name" value="Cyt_c/b562"/>
</dbReference>
<comment type="similarity">
    <text evidence="1">Belongs to the cytochrome b562 family.</text>
</comment>
<feature type="signal peptide" evidence="3">
    <location>
        <begin position="1"/>
        <end position="22"/>
    </location>
</feature>
<sequence length="137" mass="15338">MQKLVFLLTCCVMLLCSVASYAEGQSSDLNAVMKKIGFAYKQIMQAPDIPSAQQGIDEMRGWLSKSREFNFKPSVANESLQGLEKVARELDAVEAALAQQDLDKAKQVAANIDGLRKEYHKLHEPPGFWELLFGQFK</sequence>
<proteinExistence type="inferred from homology"/>
<name>A0ABV7CMT9_9GAMM</name>
<comment type="caution">
    <text evidence="4">The sequence shown here is derived from an EMBL/GenBank/DDBJ whole genome shotgun (WGS) entry which is preliminary data.</text>
</comment>
<evidence type="ECO:0000313" key="4">
    <source>
        <dbReference type="EMBL" id="MFC3033841.1"/>
    </source>
</evidence>
<dbReference type="EMBL" id="JBHRSD010000028">
    <property type="protein sequence ID" value="MFC3033841.1"/>
    <property type="molecule type" value="Genomic_DNA"/>
</dbReference>
<keyword evidence="2 3" id="KW-0732">Signal</keyword>
<dbReference type="RefSeq" id="WP_377125990.1">
    <property type="nucleotide sequence ID" value="NZ_JBHRSD010000028.1"/>
</dbReference>
<dbReference type="Pfam" id="PF07361">
    <property type="entry name" value="Cytochrom_B562"/>
    <property type="match status" value="1"/>
</dbReference>
<dbReference type="InterPro" id="IPR009155">
    <property type="entry name" value="Cyt_b562"/>
</dbReference>
<evidence type="ECO:0000313" key="5">
    <source>
        <dbReference type="Proteomes" id="UP001595453"/>
    </source>
</evidence>
<accession>A0ABV7CMT9</accession>
<organism evidence="4 5">
    <name type="scientific">Pseudoalteromonas fenneropenaei</name>
    <dbReference type="NCBI Taxonomy" id="1737459"/>
    <lineage>
        <taxon>Bacteria</taxon>
        <taxon>Pseudomonadati</taxon>
        <taxon>Pseudomonadota</taxon>
        <taxon>Gammaproteobacteria</taxon>
        <taxon>Alteromonadales</taxon>
        <taxon>Pseudoalteromonadaceae</taxon>
        <taxon>Pseudoalteromonas</taxon>
    </lineage>
</organism>
<evidence type="ECO:0000256" key="3">
    <source>
        <dbReference type="SAM" id="SignalP"/>
    </source>
</evidence>
<dbReference type="Proteomes" id="UP001595453">
    <property type="component" value="Unassembled WGS sequence"/>
</dbReference>
<reference evidence="5" key="1">
    <citation type="journal article" date="2019" name="Int. J. Syst. Evol. Microbiol.">
        <title>The Global Catalogue of Microorganisms (GCM) 10K type strain sequencing project: providing services to taxonomists for standard genome sequencing and annotation.</title>
        <authorList>
            <consortium name="The Broad Institute Genomics Platform"/>
            <consortium name="The Broad Institute Genome Sequencing Center for Infectious Disease"/>
            <person name="Wu L."/>
            <person name="Ma J."/>
        </authorList>
    </citation>
    <scope>NUCLEOTIDE SEQUENCE [LARGE SCALE GENOMIC DNA]</scope>
    <source>
        <strain evidence="5">KCTC 42730</strain>
    </source>
</reference>
<dbReference type="Gene3D" id="1.20.120.10">
    <property type="entry name" value="Cytochrome c/b562"/>
    <property type="match status" value="1"/>
</dbReference>
<evidence type="ECO:0000256" key="1">
    <source>
        <dbReference type="ARBA" id="ARBA00005523"/>
    </source>
</evidence>
<feature type="chain" id="PRO_5045140752" evidence="3">
    <location>
        <begin position="23"/>
        <end position="137"/>
    </location>
</feature>
<evidence type="ECO:0000256" key="2">
    <source>
        <dbReference type="ARBA" id="ARBA00022729"/>
    </source>
</evidence>
<gene>
    <name evidence="4" type="ORF">ACFOEE_15065</name>
</gene>